<keyword evidence="9" id="KW-1185">Reference proteome</keyword>
<feature type="transmembrane region" description="Helical" evidence="7">
    <location>
        <begin position="76"/>
        <end position="102"/>
    </location>
</feature>
<dbReference type="InterPro" id="IPR002010">
    <property type="entry name" value="T3SS_IM_R"/>
</dbReference>
<proteinExistence type="inferred from homology"/>
<feature type="transmembrane region" description="Helical" evidence="7">
    <location>
        <begin position="233"/>
        <end position="254"/>
    </location>
</feature>
<dbReference type="GO" id="GO:0006605">
    <property type="term" value="P:protein targeting"/>
    <property type="evidence" value="ECO:0007669"/>
    <property type="project" value="UniProtKB-UniRule"/>
</dbReference>
<accession>A0A1G9NHY6</accession>
<dbReference type="PANTHER" id="PTHR30065">
    <property type="entry name" value="FLAGELLAR BIOSYNTHETIC PROTEIN FLIR"/>
    <property type="match status" value="1"/>
</dbReference>
<evidence type="ECO:0000256" key="5">
    <source>
        <dbReference type="ARBA" id="ARBA00022989"/>
    </source>
</evidence>
<dbReference type="Pfam" id="PF01311">
    <property type="entry name" value="Bac_export_1"/>
    <property type="match status" value="1"/>
</dbReference>
<dbReference type="EMBL" id="FNGI01000008">
    <property type="protein sequence ID" value="SDL85933.1"/>
    <property type="molecule type" value="Genomic_DNA"/>
</dbReference>
<evidence type="ECO:0000256" key="4">
    <source>
        <dbReference type="ARBA" id="ARBA00022692"/>
    </source>
</evidence>
<dbReference type="PRINTS" id="PR00953">
    <property type="entry name" value="TYPE3IMRPROT"/>
</dbReference>
<dbReference type="OrthoDB" id="9807748at2"/>
<dbReference type="GO" id="GO:0005886">
    <property type="term" value="C:plasma membrane"/>
    <property type="evidence" value="ECO:0007669"/>
    <property type="project" value="UniProtKB-SubCell"/>
</dbReference>
<gene>
    <name evidence="8" type="ORF">SAMN05661010_02715</name>
</gene>
<sequence length="271" mass="28990">MIFADVAAALTELGYPLIMAAAIGMARALGMVLITPAFNRLGMTGILRSAVAVTLSLPLIVPTFEALSTMEPLSAFTIAALLIKELLIGVLIGLVFGIPFWAAEVAGELVDLQRGSTMAQLLDPMGSTESGVTSTLLSVMLVAMFFITGGFLLLLDGFYQSYALWPVGELMPQMEARTALAALGLLDQIMGIGVLMIAPLVIAILVADLMMAYLARMAPNLHVFDLSLPIKNLLFTVLMLIYLVFLVPQMLGMLGAMSENYQRFEALIGTL</sequence>
<reference evidence="8 9" key="1">
    <citation type="submission" date="2016-10" db="EMBL/GenBank/DDBJ databases">
        <authorList>
            <person name="de Groot N.N."/>
        </authorList>
    </citation>
    <scope>NUCLEOTIDE SEQUENCE [LARGE SCALE GENOMIC DNA]</scope>
    <source>
        <strain evidence="8 9">DSM 14789</strain>
    </source>
</reference>
<organism evidence="8 9">
    <name type="scientific">Modicisalibacter muralis</name>
    <dbReference type="NCBI Taxonomy" id="119000"/>
    <lineage>
        <taxon>Bacteria</taxon>
        <taxon>Pseudomonadati</taxon>
        <taxon>Pseudomonadota</taxon>
        <taxon>Gammaproteobacteria</taxon>
        <taxon>Oceanospirillales</taxon>
        <taxon>Halomonadaceae</taxon>
        <taxon>Modicisalibacter</taxon>
    </lineage>
</organism>
<keyword evidence="6 7" id="KW-0472">Membrane</keyword>
<comment type="subcellular location">
    <subcellularLocation>
        <location evidence="1 7">Cell membrane</location>
        <topology evidence="1 7">Multi-pass membrane protein</topology>
    </subcellularLocation>
</comment>
<dbReference type="AlphaFoldDB" id="A0A1G9NHY6"/>
<evidence type="ECO:0000256" key="1">
    <source>
        <dbReference type="ARBA" id="ARBA00004651"/>
    </source>
</evidence>
<feature type="transmembrane region" description="Helical" evidence="7">
    <location>
        <begin position="12"/>
        <end position="34"/>
    </location>
</feature>
<comment type="similarity">
    <text evidence="2 7">Belongs to the FliR/MopE/SpaR family.</text>
</comment>
<dbReference type="STRING" id="119000.SAMN05661010_02715"/>
<evidence type="ECO:0000256" key="3">
    <source>
        <dbReference type="ARBA" id="ARBA00022475"/>
    </source>
</evidence>
<dbReference type="NCBIfam" id="TIGR01401">
    <property type="entry name" value="fliR_like_III"/>
    <property type="match status" value="1"/>
</dbReference>
<protein>
    <submittedName>
        <fullName evidence="8">Type III secretion protein T</fullName>
    </submittedName>
</protein>
<dbReference type="RefSeq" id="WP_089729468.1">
    <property type="nucleotide sequence ID" value="NZ_FNGI01000008.1"/>
</dbReference>
<evidence type="ECO:0000256" key="2">
    <source>
        <dbReference type="ARBA" id="ARBA00009772"/>
    </source>
</evidence>
<feature type="transmembrane region" description="Helical" evidence="7">
    <location>
        <begin position="180"/>
        <end position="213"/>
    </location>
</feature>
<evidence type="ECO:0000313" key="9">
    <source>
        <dbReference type="Proteomes" id="UP000198654"/>
    </source>
</evidence>
<dbReference type="PANTHER" id="PTHR30065:SF1">
    <property type="entry name" value="SURFACE PRESENTATION OF ANTIGENS PROTEIN SPAR"/>
    <property type="match status" value="1"/>
</dbReference>
<evidence type="ECO:0000313" key="8">
    <source>
        <dbReference type="EMBL" id="SDL85933.1"/>
    </source>
</evidence>
<keyword evidence="5 7" id="KW-1133">Transmembrane helix</keyword>
<name>A0A1G9NHY6_9GAMM</name>
<dbReference type="Proteomes" id="UP000198654">
    <property type="component" value="Unassembled WGS sequence"/>
</dbReference>
<keyword evidence="3 7" id="KW-1003">Cell membrane</keyword>
<feature type="transmembrane region" description="Helical" evidence="7">
    <location>
        <begin position="46"/>
        <end position="64"/>
    </location>
</feature>
<evidence type="ECO:0000256" key="7">
    <source>
        <dbReference type="RuleBase" id="RU362072"/>
    </source>
</evidence>
<dbReference type="InterPro" id="IPR006304">
    <property type="entry name" value="T3SS_SpaR/YscT"/>
</dbReference>
<feature type="transmembrane region" description="Helical" evidence="7">
    <location>
        <begin position="135"/>
        <end position="159"/>
    </location>
</feature>
<evidence type="ECO:0000256" key="6">
    <source>
        <dbReference type="ARBA" id="ARBA00023136"/>
    </source>
</evidence>
<keyword evidence="4 7" id="KW-0812">Transmembrane</keyword>